<evidence type="ECO:0000313" key="2">
    <source>
        <dbReference type="EMBL" id="AWB48366.1"/>
    </source>
</evidence>
<dbReference type="InterPro" id="IPR003795">
    <property type="entry name" value="DUF192"/>
</dbReference>
<feature type="signal peptide" evidence="1">
    <location>
        <begin position="1"/>
        <end position="25"/>
    </location>
</feature>
<name>A0A2S0UKN4_9RHOB</name>
<dbReference type="Proteomes" id="UP000244496">
    <property type="component" value="Chromosome"/>
</dbReference>
<feature type="chain" id="PRO_5015670096" evidence="1">
    <location>
        <begin position="26"/>
        <end position="162"/>
    </location>
</feature>
<keyword evidence="3" id="KW-1185">Reference proteome</keyword>
<dbReference type="OrthoDB" id="9808290at2"/>
<accession>A0A2S0UKN4</accession>
<gene>
    <name evidence="2" type="ORF">HYN69_07405</name>
</gene>
<dbReference type="EMBL" id="CP028918">
    <property type="protein sequence ID" value="AWB48366.1"/>
    <property type="molecule type" value="Genomic_DNA"/>
</dbReference>
<reference evidence="2 3" key="1">
    <citation type="submission" date="2018-04" db="EMBL/GenBank/DDBJ databases">
        <title>Genome sequencing of Gemmobacter.</title>
        <authorList>
            <person name="Yi H."/>
            <person name="Baek M.-G."/>
        </authorList>
    </citation>
    <scope>NUCLEOTIDE SEQUENCE [LARGE SCALE GENOMIC DNA]</scope>
    <source>
        <strain evidence="2 3">HYN0069</strain>
    </source>
</reference>
<dbReference type="Gene3D" id="2.60.120.1140">
    <property type="entry name" value="Protein of unknown function DUF192"/>
    <property type="match status" value="1"/>
</dbReference>
<dbReference type="PANTHER" id="PTHR37953:SF1">
    <property type="entry name" value="UPF0127 PROTEIN MJ1496"/>
    <property type="match status" value="1"/>
</dbReference>
<organism evidence="2 3">
    <name type="scientific">Paragemmobacter aquarius</name>
    <dbReference type="NCBI Taxonomy" id="2169400"/>
    <lineage>
        <taxon>Bacteria</taxon>
        <taxon>Pseudomonadati</taxon>
        <taxon>Pseudomonadota</taxon>
        <taxon>Alphaproteobacteria</taxon>
        <taxon>Rhodobacterales</taxon>
        <taxon>Paracoccaceae</taxon>
        <taxon>Paragemmobacter</taxon>
    </lineage>
</organism>
<dbReference type="RefSeq" id="WP_108435185.1">
    <property type="nucleotide sequence ID" value="NZ_CP028918.1"/>
</dbReference>
<evidence type="ECO:0000256" key="1">
    <source>
        <dbReference type="SAM" id="SignalP"/>
    </source>
</evidence>
<dbReference type="InterPro" id="IPR038695">
    <property type="entry name" value="Saro_0823-like_sf"/>
</dbReference>
<dbReference type="PANTHER" id="PTHR37953">
    <property type="entry name" value="UPF0127 PROTEIN MJ1496"/>
    <property type="match status" value="1"/>
</dbReference>
<evidence type="ECO:0000313" key="3">
    <source>
        <dbReference type="Proteomes" id="UP000244496"/>
    </source>
</evidence>
<protein>
    <submittedName>
        <fullName evidence="2">DUF192 domain-containing protein</fullName>
    </submittedName>
</protein>
<dbReference type="KEGG" id="geh:HYN69_07405"/>
<keyword evidence="1" id="KW-0732">Signal</keyword>
<dbReference type="AlphaFoldDB" id="A0A2S0UKN4"/>
<dbReference type="Pfam" id="PF02643">
    <property type="entry name" value="DUF192"/>
    <property type="match status" value="1"/>
</dbReference>
<proteinExistence type="predicted"/>
<sequence length="162" mass="16868">MGSRYPKRGLIAGAVLALYGGGAAASGLCSPDHVDVRGSGGVARFSVEVADSGAERAQGLMFRKEMASMAGMLFVYDSPGPVAFWMKNTLIPLDMVFADSSGTVTRIHENAKPGNLVPIDGGKDVQFVLEVNAGMTRKLGLTEGAVLRHTAIGQGSAAWPCK</sequence>